<dbReference type="Proteomes" id="UP000233654">
    <property type="component" value="Unassembled WGS sequence"/>
</dbReference>
<sequence length="142" mass="15991">MYRATSESSCRPAAPRYDFSSLFLHGRQQAARARPDAGNPCMVIQEYLERLRLGEYAPAYRRLPAALRERTSLLEFMENARVNAPLFRDVAGYEFSEYAVDGATAKTSGYIKYEAGGRSRAQASFVMDGGQWSIELLTVIYE</sequence>
<evidence type="ECO:0000313" key="1">
    <source>
        <dbReference type="EMBL" id="PKQ27644.1"/>
    </source>
</evidence>
<evidence type="ECO:0000313" key="2">
    <source>
        <dbReference type="Proteomes" id="UP000233654"/>
    </source>
</evidence>
<organism evidence="1 2">
    <name type="scientific">Candidatus Anoxymicrobium japonicum</name>
    <dbReference type="NCBI Taxonomy" id="2013648"/>
    <lineage>
        <taxon>Bacteria</taxon>
        <taxon>Bacillati</taxon>
        <taxon>Actinomycetota</taxon>
        <taxon>Candidatus Geothermincolia</taxon>
        <taxon>Candidatus Geothermincolales</taxon>
        <taxon>Candidatus Anoxymicrobiaceae</taxon>
        <taxon>Candidatus Anoxymicrobium</taxon>
    </lineage>
</organism>
<dbReference type="AlphaFoldDB" id="A0A2N3G4Y8"/>
<name>A0A2N3G4Y8_9ACTN</name>
<proteinExistence type="predicted"/>
<comment type="caution">
    <text evidence="1">The sequence shown here is derived from an EMBL/GenBank/DDBJ whole genome shotgun (WGS) entry which is preliminary data.</text>
</comment>
<dbReference type="EMBL" id="PHEX01000069">
    <property type="protein sequence ID" value="PKQ27644.1"/>
    <property type="molecule type" value="Genomic_DNA"/>
</dbReference>
<gene>
    <name evidence="1" type="ORF">CVT63_06920</name>
</gene>
<protein>
    <submittedName>
        <fullName evidence="1">Uncharacterized protein</fullName>
    </submittedName>
</protein>
<accession>A0A2N3G4Y8</accession>
<reference evidence="1 2" key="1">
    <citation type="journal article" date="2017" name="ISME J.">
        <title>Potential for microbial H2 and metal transformations associated with novel bacteria and archaea in deep terrestrial subsurface sediments.</title>
        <authorList>
            <person name="Hernsdorf A.W."/>
            <person name="Amano Y."/>
            <person name="Miyakawa K."/>
            <person name="Ise K."/>
            <person name="Suzuki Y."/>
            <person name="Anantharaman K."/>
            <person name="Probst A."/>
            <person name="Burstein D."/>
            <person name="Thomas B.C."/>
            <person name="Banfield J.F."/>
        </authorList>
    </citation>
    <scope>NUCLEOTIDE SEQUENCE [LARGE SCALE GENOMIC DNA]</scope>
    <source>
        <strain evidence="1">HGW-Actinobacteria-3</strain>
    </source>
</reference>